<evidence type="ECO:0000313" key="4">
    <source>
        <dbReference type="Proteomes" id="UP000307217"/>
    </source>
</evidence>
<dbReference type="AlphaFoldDB" id="A0A5S3V5G0"/>
<dbReference type="Proteomes" id="UP000307164">
    <property type="component" value="Unassembled WGS sequence"/>
</dbReference>
<keyword evidence="3" id="KW-1185">Reference proteome</keyword>
<dbReference type="OrthoDB" id="5916747at2"/>
<organism evidence="1 4">
    <name type="scientific">Pseudoalteromonas aurantia</name>
    <dbReference type="NCBI Taxonomy" id="43654"/>
    <lineage>
        <taxon>Bacteria</taxon>
        <taxon>Pseudomonadati</taxon>
        <taxon>Pseudomonadota</taxon>
        <taxon>Gammaproteobacteria</taxon>
        <taxon>Alteromonadales</taxon>
        <taxon>Pseudoalteromonadaceae</taxon>
        <taxon>Pseudoalteromonas</taxon>
    </lineage>
</organism>
<accession>A0A5S3V5G0</accession>
<proteinExistence type="predicted"/>
<protein>
    <submittedName>
        <fullName evidence="1">Uncharacterized protein</fullName>
    </submittedName>
</protein>
<dbReference type="EMBL" id="PNBW01000011">
    <property type="protein sequence ID" value="TMO78526.1"/>
    <property type="molecule type" value="Genomic_DNA"/>
</dbReference>
<reference evidence="1 4" key="1">
    <citation type="submission" date="2018-01" db="EMBL/GenBank/DDBJ databases">
        <authorList>
            <person name="Paulsen S."/>
            <person name="Gram L.K."/>
        </authorList>
    </citation>
    <scope>NUCLEOTIDE SEQUENCE [LARGE SCALE GENOMIC DNA]</scope>
    <source>
        <strain evidence="1 4">S3790</strain>
        <strain evidence="2">S3895</strain>
    </source>
</reference>
<dbReference type="EMBL" id="PNBX01000076">
    <property type="protein sequence ID" value="TMO66429.1"/>
    <property type="molecule type" value="Genomic_DNA"/>
</dbReference>
<evidence type="ECO:0000313" key="2">
    <source>
        <dbReference type="EMBL" id="TMO78526.1"/>
    </source>
</evidence>
<reference evidence="1" key="3">
    <citation type="submission" date="2019-09" db="EMBL/GenBank/DDBJ databases">
        <title>Co-occurence of chitin degradation, pigmentation and bioactivity in marine Pseudoalteromonas.</title>
        <authorList>
            <person name="Sonnenschein E.C."/>
            <person name="Bech P.K."/>
        </authorList>
    </citation>
    <scope>NUCLEOTIDE SEQUENCE</scope>
    <source>
        <strain evidence="1">S3790</strain>
        <strain evidence="3">S3895</strain>
    </source>
</reference>
<reference evidence="4" key="2">
    <citation type="submission" date="2019-06" db="EMBL/GenBank/DDBJ databases">
        <title>Co-occurence of chitin degradation, pigmentation and bioactivity in marine Pseudoalteromonas.</title>
        <authorList>
            <person name="Sonnenschein E.C."/>
            <person name="Bech P.K."/>
        </authorList>
    </citation>
    <scope>NUCLEOTIDE SEQUENCE [LARGE SCALE GENOMIC DNA]</scope>
    <source>
        <strain evidence="4">S3790</strain>
        <strain evidence="2">S3895</strain>
    </source>
</reference>
<dbReference type="RefSeq" id="WP_138592844.1">
    <property type="nucleotide sequence ID" value="NZ_PNBW01000011.1"/>
</dbReference>
<gene>
    <name evidence="1" type="ORF">CWC19_16340</name>
    <name evidence="2" type="ORF">CWC20_01480</name>
</gene>
<sequence>MKNLITTWLKKTAYDNKNIITVSDNCLTNNSIWQDTGEVYYVLETLKISYLSNIGHTTFESLSPSTALSLIEDIYHPGNLNLAPKVTAGIKSPVHISVCGITWQENGSQLRIKAIPEAAMLRTQEANFANSQALFQHGSRTVDVAISPLSEHTTSTNSFRYDNINLQQFIKQLKHVNSILPASIQRKAPICRNNFKKIYSDYENTVLSGLTAIDGL</sequence>
<evidence type="ECO:0000313" key="1">
    <source>
        <dbReference type="EMBL" id="TMO66429.1"/>
    </source>
</evidence>
<comment type="caution">
    <text evidence="1">The sequence shown here is derived from an EMBL/GenBank/DDBJ whole genome shotgun (WGS) entry which is preliminary data.</text>
</comment>
<evidence type="ECO:0000313" key="3">
    <source>
        <dbReference type="Proteomes" id="UP000307164"/>
    </source>
</evidence>
<name>A0A5S3V5G0_9GAMM</name>
<dbReference type="Proteomes" id="UP000307217">
    <property type="component" value="Unassembled WGS sequence"/>
</dbReference>